<keyword evidence="8" id="KW-1185">Reference proteome</keyword>
<keyword evidence="2 5" id="KW-0812">Transmembrane</keyword>
<proteinExistence type="predicted"/>
<evidence type="ECO:0000313" key="8">
    <source>
        <dbReference type="Proteomes" id="UP000308652"/>
    </source>
</evidence>
<dbReference type="GO" id="GO:0016020">
    <property type="term" value="C:membrane"/>
    <property type="evidence" value="ECO:0007669"/>
    <property type="project" value="UniProtKB-SubCell"/>
</dbReference>
<dbReference type="PANTHER" id="PTHR43310">
    <property type="entry name" value="SULFATE TRANSPORTER YBAR-RELATED"/>
    <property type="match status" value="1"/>
</dbReference>
<dbReference type="Gene3D" id="3.30.750.24">
    <property type="entry name" value="STAS domain"/>
    <property type="match status" value="1"/>
</dbReference>
<feature type="transmembrane region" description="Helical" evidence="5">
    <location>
        <begin position="191"/>
        <end position="211"/>
    </location>
</feature>
<dbReference type="AlphaFoldDB" id="A0A5C3LWK2"/>
<evidence type="ECO:0000259" key="6">
    <source>
        <dbReference type="PROSITE" id="PS50801"/>
    </source>
</evidence>
<dbReference type="InterPro" id="IPR011547">
    <property type="entry name" value="SLC26A/SulP_dom"/>
</dbReference>
<dbReference type="SUPFAM" id="SSF51206">
    <property type="entry name" value="cAMP-binding domain-like"/>
    <property type="match status" value="1"/>
</dbReference>
<organism evidence="7 8">
    <name type="scientific">Crucibulum laeve</name>
    <dbReference type="NCBI Taxonomy" id="68775"/>
    <lineage>
        <taxon>Eukaryota</taxon>
        <taxon>Fungi</taxon>
        <taxon>Dikarya</taxon>
        <taxon>Basidiomycota</taxon>
        <taxon>Agaricomycotina</taxon>
        <taxon>Agaricomycetes</taxon>
        <taxon>Agaricomycetidae</taxon>
        <taxon>Agaricales</taxon>
        <taxon>Agaricineae</taxon>
        <taxon>Nidulariaceae</taxon>
        <taxon>Crucibulum</taxon>
    </lineage>
</organism>
<dbReference type="InterPro" id="IPR036513">
    <property type="entry name" value="STAS_dom_sf"/>
</dbReference>
<feature type="domain" description="STAS" evidence="6">
    <location>
        <begin position="514"/>
        <end position="636"/>
    </location>
</feature>
<keyword evidence="3 5" id="KW-1133">Transmembrane helix</keyword>
<evidence type="ECO:0000313" key="7">
    <source>
        <dbReference type="EMBL" id="TFK33141.1"/>
    </source>
</evidence>
<dbReference type="Pfam" id="PF00916">
    <property type="entry name" value="Sulfate_transp"/>
    <property type="match status" value="1"/>
</dbReference>
<dbReference type="PANTHER" id="PTHR43310:SF4">
    <property type="entry name" value="AFR304WP"/>
    <property type="match status" value="1"/>
</dbReference>
<feature type="transmembrane region" description="Helical" evidence="5">
    <location>
        <begin position="308"/>
        <end position="330"/>
    </location>
</feature>
<dbReference type="InterPro" id="IPR002645">
    <property type="entry name" value="STAS_dom"/>
</dbReference>
<evidence type="ECO:0000256" key="1">
    <source>
        <dbReference type="ARBA" id="ARBA00004141"/>
    </source>
</evidence>
<keyword evidence="4 5" id="KW-0472">Membrane</keyword>
<protein>
    <submittedName>
        <fullName evidence="7">Sulfate transporter family-domain-containing protein</fullName>
    </submittedName>
</protein>
<dbReference type="PROSITE" id="PS50801">
    <property type="entry name" value="STAS"/>
    <property type="match status" value="1"/>
</dbReference>
<name>A0A5C3LWK2_9AGAR</name>
<dbReference type="Proteomes" id="UP000308652">
    <property type="component" value="Unassembled WGS sequence"/>
</dbReference>
<gene>
    <name evidence="7" type="ORF">BDQ12DRAFT_691552</name>
</gene>
<sequence length="877" mass="96868">MDFWEKRAQKMARNAPLRLYKALPSVLLAVLLNTMDAVSTGFLIFPPSDDGKAFKGLQVEAISLYLMSTITSQIAMTLGGSLFPGALGQMLIEIFPFLRSIARSIRDALGDDNPSVLPTVMAAYALTSFLTGMAFIVLGGLKCGRLVEYFPRTVLQGVIGAIGVALFLSGLEQTLPPTSSSLSISTAKDLLFNTNHLPLLFASLFPAILLWGSIRSKFAARITRGATQHPFFTPFFVIIITAVFWTVVAGIKLDSKEGMAHLVDKGWLFHVEDEVLQQKGIGTAWMYWRLYDFRKVQWWALRRTVPDMLLLVVIGVLNFPIYIGALALSLNIPSYNMDHELLGQGAANFLSGVVGSLPNQMVFLNSMLFTKAGGRRFEAMLVTIFTFVFLLLTGIILRYLPTITPACIVMYLGMELMFEVLWDSTKILLWSEWGVVTSTTVACVLLGFAPGFGVGIGVAMLAHFVWGILDSRGRSLDISASPRARSEIPAKLEGHSPQASQDVEAINEDSVSDSNNQSDRTSTIRIIKVSGYAFFATIPSLEREMAIAIDSPLRHVILDLSQVHRLETNLVDYLVRKGKELAARLKPVILVLSGVEKGSGAFLDLERGGLVCLWDGYDLSSETEGYVCFEDLVEAARWCQDTHKHLWPAPTKRASSSKTFVAEADLQMTQLSDGSNAGEFKYLFSLEDPLQYFPTQVDGLDIGRAERLENLGFKCVKYNTDDIILQRGQSVDRVLFVLRGRVALVNGQRVSSPSTSSSRSSLRRIVSQAPSTLLHAVSAVLFRHRLSTSPDSHTLPMIQKWLISGDPIGIPNLLHGNFWNASDRVVASGRSPCYVMEIQRSDANERDWTVILGWAARVAILSAARREEEKLWLGCYL</sequence>
<accession>A0A5C3LWK2</accession>
<dbReference type="InterPro" id="IPR052706">
    <property type="entry name" value="Membrane-Transporter-like"/>
</dbReference>
<feature type="transmembrane region" description="Helical" evidence="5">
    <location>
        <begin position="231"/>
        <end position="251"/>
    </location>
</feature>
<feature type="transmembrane region" description="Helical" evidence="5">
    <location>
        <begin position="433"/>
        <end position="466"/>
    </location>
</feature>
<evidence type="ECO:0000256" key="4">
    <source>
        <dbReference type="ARBA" id="ARBA00023136"/>
    </source>
</evidence>
<feature type="transmembrane region" description="Helical" evidence="5">
    <location>
        <begin position="121"/>
        <end position="141"/>
    </location>
</feature>
<feature type="transmembrane region" description="Helical" evidence="5">
    <location>
        <begin position="377"/>
        <end position="397"/>
    </location>
</feature>
<comment type="subcellular location">
    <subcellularLocation>
        <location evidence="1">Membrane</location>
        <topology evidence="1">Multi-pass membrane protein</topology>
    </subcellularLocation>
</comment>
<dbReference type="Pfam" id="PF01740">
    <property type="entry name" value="STAS"/>
    <property type="match status" value="1"/>
</dbReference>
<evidence type="ECO:0000256" key="3">
    <source>
        <dbReference type="ARBA" id="ARBA00022989"/>
    </source>
</evidence>
<evidence type="ECO:0000256" key="2">
    <source>
        <dbReference type="ARBA" id="ARBA00022692"/>
    </source>
</evidence>
<dbReference type="OrthoDB" id="409725at2759"/>
<dbReference type="InterPro" id="IPR018490">
    <property type="entry name" value="cNMP-bd_dom_sf"/>
</dbReference>
<feature type="transmembrane region" description="Helical" evidence="5">
    <location>
        <begin position="153"/>
        <end position="171"/>
    </location>
</feature>
<reference evidence="7 8" key="1">
    <citation type="journal article" date="2019" name="Nat. Ecol. Evol.">
        <title>Megaphylogeny resolves global patterns of mushroom evolution.</title>
        <authorList>
            <person name="Varga T."/>
            <person name="Krizsan K."/>
            <person name="Foldi C."/>
            <person name="Dima B."/>
            <person name="Sanchez-Garcia M."/>
            <person name="Sanchez-Ramirez S."/>
            <person name="Szollosi G.J."/>
            <person name="Szarkandi J.G."/>
            <person name="Papp V."/>
            <person name="Albert L."/>
            <person name="Andreopoulos W."/>
            <person name="Angelini C."/>
            <person name="Antonin V."/>
            <person name="Barry K.W."/>
            <person name="Bougher N.L."/>
            <person name="Buchanan P."/>
            <person name="Buyck B."/>
            <person name="Bense V."/>
            <person name="Catcheside P."/>
            <person name="Chovatia M."/>
            <person name="Cooper J."/>
            <person name="Damon W."/>
            <person name="Desjardin D."/>
            <person name="Finy P."/>
            <person name="Geml J."/>
            <person name="Haridas S."/>
            <person name="Hughes K."/>
            <person name="Justo A."/>
            <person name="Karasinski D."/>
            <person name="Kautmanova I."/>
            <person name="Kiss B."/>
            <person name="Kocsube S."/>
            <person name="Kotiranta H."/>
            <person name="LaButti K.M."/>
            <person name="Lechner B.E."/>
            <person name="Liimatainen K."/>
            <person name="Lipzen A."/>
            <person name="Lukacs Z."/>
            <person name="Mihaltcheva S."/>
            <person name="Morgado L.N."/>
            <person name="Niskanen T."/>
            <person name="Noordeloos M.E."/>
            <person name="Ohm R.A."/>
            <person name="Ortiz-Santana B."/>
            <person name="Ovrebo C."/>
            <person name="Racz N."/>
            <person name="Riley R."/>
            <person name="Savchenko A."/>
            <person name="Shiryaev A."/>
            <person name="Soop K."/>
            <person name="Spirin V."/>
            <person name="Szebenyi C."/>
            <person name="Tomsovsky M."/>
            <person name="Tulloss R.E."/>
            <person name="Uehling J."/>
            <person name="Grigoriev I.V."/>
            <person name="Vagvolgyi C."/>
            <person name="Papp T."/>
            <person name="Martin F.M."/>
            <person name="Miettinen O."/>
            <person name="Hibbett D.S."/>
            <person name="Nagy L.G."/>
        </authorList>
    </citation>
    <scope>NUCLEOTIDE SEQUENCE [LARGE SCALE GENOMIC DNA]</scope>
    <source>
        <strain evidence="7 8">CBS 166.37</strain>
    </source>
</reference>
<dbReference type="STRING" id="68775.A0A5C3LWK2"/>
<dbReference type="EMBL" id="ML213654">
    <property type="protein sequence ID" value="TFK33141.1"/>
    <property type="molecule type" value="Genomic_DNA"/>
</dbReference>
<evidence type="ECO:0000256" key="5">
    <source>
        <dbReference type="SAM" id="Phobius"/>
    </source>
</evidence>